<sequence>MLFDFDRDATILRSLTGKVRDEHKELFRHATGGSNPCALRYQSAPISTILWSPGPFGLFVGRSSGERARRSAGLSNQLDFTIPSAMCRGSARGVRVKPKRRHYLYLAVALAMNFPAIAAAQQTSAKTPRIGLLAWWPCDIPGYMGGSGEFGEFISGLGELGYKLDKTVSFECRSAGKHNNGLAAAATELVRLPVDVIVTMSHPAGQAAHEATITIPIVSILSGDPMATGFVGSLAKPGGNATGISYYATELSAKRLELLMEAIPGLTTVGVLANPVVSDLNFERDTKNAANRLGIAVNIQHVGEADDIDAAVDRMEAAGAQALFVLPDMMLADQSKRIADLAIEHRLPTMAWGPWYVANGCLMAYSARYNEMQHRLAFYVDRILKGTKPGDLPIEQPTTFDLSVNLKTAKALGIELPQSVLLMAEEVIE</sequence>
<gene>
    <name evidence="1" type="ORF">A4U53_041015</name>
</gene>
<organism evidence="1 2">
    <name type="scientific">Rhizobium ruizarguesonis</name>
    <dbReference type="NCBI Taxonomy" id="2081791"/>
    <lineage>
        <taxon>Bacteria</taxon>
        <taxon>Pseudomonadati</taxon>
        <taxon>Pseudomonadota</taxon>
        <taxon>Alphaproteobacteria</taxon>
        <taxon>Hyphomicrobiales</taxon>
        <taxon>Rhizobiaceae</taxon>
        <taxon>Rhizobium/Agrobacterium group</taxon>
        <taxon>Rhizobium</taxon>
    </lineage>
</organism>
<proteinExistence type="predicted"/>
<reference evidence="1" key="1">
    <citation type="submission" date="2024-10" db="EMBL/GenBank/DDBJ databases">
        <title>Strain of Rhizobium-related bacteria isolated fromm roots of Vavilovia formosa.</title>
        <authorList>
            <person name="Kimeklis A."/>
            <person name="Afonin A."/>
        </authorList>
    </citation>
    <scope>NUCLEOTIDE SEQUENCE</scope>
    <source>
        <strain evidence="1">Vaf-46</strain>
    </source>
</reference>
<evidence type="ECO:0000313" key="2">
    <source>
        <dbReference type="Proteomes" id="UP000078465"/>
    </source>
</evidence>
<dbReference type="EMBL" id="CP171855">
    <property type="protein sequence ID" value="XKM43918.1"/>
    <property type="molecule type" value="Genomic_DNA"/>
</dbReference>
<accession>A0ACD5EXV9</accession>
<protein>
    <submittedName>
        <fullName evidence="1">ABC transporter substrate binding protein</fullName>
    </submittedName>
</protein>
<dbReference type="Proteomes" id="UP000078465">
    <property type="component" value="Plasmid unnamed4"/>
</dbReference>
<evidence type="ECO:0000313" key="1">
    <source>
        <dbReference type="EMBL" id="XKM43918.1"/>
    </source>
</evidence>
<geneLocation type="plasmid" evidence="1 2">
    <name>unnamed4</name>
</geneLocation>
<name>A0ACD5EXV9_9HYPH</name>
<keyword evidence="1" id="KW-0614">Plasmid</keyword>